<evidence type="ECO:0000256" key="3">
    <source>
        <dbReference type="ARBA" id="ARBA00022989"/>
    </source>
</evidence>
<dbReference type="GO" id="GO:0016020">
    <property type="term" value="C:membrane"/>
    <property type="evidence" value="ECO:0007669"/>
    <property type="project" value="UniProtKB-SubCell"/>
</dbReference>
<comment type="subcellular location">
    <subcellularLocation>
        <location evidence="1">Membrane</location>
        <topology evidence="1">Multi-pass membrane protein</topology>
    </subcellularLocation>
</comment>
<proteinExistence type="predicted"/>
<feature type="transmembrane region" description="Helical" evidence="5">
    <location>
        <begin position="7"/>
        <end position="27"/>
    </location>
</feature>
<keyword evidence="4 5" id="KW-0472">Membrane</keyword>
<dbReference type="EMBL" id="UINC01087550">
    <property type="protein sequence ID" value="SVC37003.1"/>
    <property type="molecule type" value="Genomic_DNA"/>
</dbReference>
<feature type="non-terminal residue" evidence="6">
    <location>
        <position position="224"/>
    </location>
</feature>
<accession>A0A382LL51</accession>
<dbReference type="PANTHER" id="PTHR43847">
    <property type="entry name" value="BLL3993 PROTEIN"/>
    <property type="match status" value="1"/>
</dbReference>
<dbReference type="InterPro" id="IPR007269">
    <property type="entry name" value="ICMT_MeTrfase"/>
</dbReference>
<dbReference type="AlphaFoldDB" id="A0A382LL51"/>
<gene>
    <name evidence="6" type="ORF">METZ01_LOCUS289857</name>
</gene>
<organism evidence="6">
    <name type="scientific">marine metagenome</name>
    <dbReference type="NCBI Taxonomy" id="408172"/>
    <lineage>
        <taxon>unclassified sequences</taxon>
        <taxon>metagenomes</taxon>
        <taxon>ecological metagenomes</taxon>
    </lineage>
</organism>
<dbReference type="PANTHER" id="PTHR43847:SF1">
    <property type="entry name" value="BLL3993 PROTEIN"/>
    <property type="match status" value="1"/>
</dbReference>
<evidence type="ECO:0000256" key="4">
    <source>
        <dbReference type="ARBA" id="ARBA00023136"/>
    </source>
</evidence>
<name>A0A382LL51_9ZZZZ</name>
<evidence type="ECO:0000256" key="1">
    <source>
        <dbReference type="ARBA" id="ARBA00004141"/>
    </source>
</evidence>
<dbReference type="InterPro" id="IPR052527">
    <property type="entry name" value="Metal_cation-efflux_comp"/>
</dbReference>
<feature type="transmembrane region" description="Helical" evidence="5">
    <location>
        <begin position="111"/>
        <end position="130"/>
    </location>
</feature>
<feature type="transmembrane region" description="Helical" evidence="5">
    <location>
        <begin position="33"/>
        <end position="53"/>
    </location>
</feature>
<sequence length="224" mass="24984">MLIIKTIVGISIQTLLLIALLLLPAWTIYWHDALIWGAIYFVIVTTGSAYLLVKRPASIEARLNMETKEQPREDKLATTLMFSALGIGLLACPIDVFYLQITPAFIGTLKFSGLFVFVLGLLVFIGSMAANEFAEPTVHIQEERGQTVADTGLYAYVRHPMYSGFILWMIGTNLWLGTTLSLAVSILILLLALGFRIRIEEKTLLAELDGYKEYSEKVKARIIP</sequence>
<dbReference type="Gene3D" id="1.20.120.1630">
    <property type="match status" value="1"/>
</dbReference>
<protein>
    <recommendedName>
        <fullName evidence="7">Steroid 5-alpha reductase C-terminal domain-containing protein</fullName>
    </recommendedName>
</protein>
<reference evidence="6" key="1">
    <citation type="submission" date="2018-05" db="EMBL/GenBank/DDBJ databases">
        <authorList>
            <person name="Lanie J.A."/>
            <person name="Ng W.-L."/>
            <person name="Kazmierczak K.M."/>
            <person name="Andrzejewski T.M."/>
            <person name="Davidsen T.M."/>
            <person name="Wayne K.J."/>
            <person name="Tettelin H."/>
            <person name="Glass J.I."/>
            <person name="Rusch D."/>
            <person name="Podicherti R."/>
            <person name="Tsui H.-C.T."/>
            <person name="Winkler M.E."/>
        </authorList>
    </citation>
    <scope>NUCLEOTIDE SEQUENCE</scope>
</reference>
<dbReference type="Pfam" id="PF04140">
    <property type="entry name" value="ICMT"/>
    <property type="match status" value="1"/>
</dbReference>
<evidence type="ECO:0000256" key="5">
    <source>
        <dbReference type="SAM" id="Phobius"/>
    </source>
</evidence>
<dbReference type="GO" id="GO:0004671">
    <property type="term" value="F:protein C-terminal S-isoprenylcysteine carboxyl O-methyltransferase activity"/>
    <property type="evidence" value="ECO:0007669"/>
    <property type="project" value="InterPro"/>
</dbReference>
<feature type="transmembrane region" description="Helical" evidence="5">
    <location>
        <begin position="74"/>
        <end position="99"/>
    </location>
</feature>
<evidence type="ECO:0000256" key="2">
    <source>
        <dbReference type="ARBA" id="ARBA00022692"/>
    </source>
</evidence>
<feature type="transmembrane region" description="Helical" evidence="5">
    <location>
        <begin position="176"/>
        <end position="195"/>
    </location>
</feature>
<feature type="transmembrane region" description="Helical" evidence="5">
    <location>
        <begin position="151"/>
        <end position="170"/>
    </location>
</feature>
<evidence type="ECO:0008006" key="7">
    <source>
        <dbReference type="Google" id="ProtNLM"/>
    </source>
</evidence>
<keyword evidence="2 5" id="KW-0812">Transmembrane</keyword>
<keyword evidence="3 5" id="KW-1133">Transmembrane helix</keyword>
<evidence type="ECO:0000313" key="6">
    <source>
        <dbReference type="EMBL" id="SVC37003.1"/>
    </source>
</evidence>